<evidence type="ECO:0000256" key="1">
    <source>
        <dbReference type="SAM" id="SignalP"/>
    </source>
</evidence>
<name>A0AAE3H5S2_9BACT</name>
<dbReference type="AlphaFoldDB" id="A0AAE3H5S2"/>
<protein>
    <recommendedName>
        <fullName evidence="4">Transporter</fullName>
    </recommendedName>
</protein>
<evidence type="ECO:0000313" key="3">
    <source>
        <dbReference type="Proteomes" id="UP001204144"/>
    </source>
</evidence>
<accession>A0AAE3H5S2</accession>
<feature type="chain" id="PRO_5042174390" description="Transporter" evidence="1">
    <location>
        <begin position="18"/>
        <end position="354"/>
    </location>
</feature>
<feature type="signal peptide" evidence="1">
    <location>
        <begin position="1"/>
        <end position="17"/>
    </location>
</feature>
<dbReference type="Proteomes" id="UP001204144">
    <property type="component" value="Unassembled WGS sequence"/>
</dbReference>
<keyword evidence="3" id="KW-1185">Reference proteome</keyword>
<gene>
    <name evidence="2" type="ORF">EGI31_18770</name>
</gene>
<dbReference type="RefSeq" id="WP_255038669.1">
    <property type="nucleotide sequence ID" value="NZ_RJUF01000179.1"/>
</dbReference>
<keyword evidence="1" id="KW-0732">Signal</keyword>
<proteinExistence type="predicted"/>
<organism evidence="2 3">
    <name type="scientific">Lacihabitans soyangensis</name>
    <dbReference type="NCBI Taxonomy" id="869394"/>
    <lineage>
        <taxon>Bacteria</taxon>
        <taxon>Pseudomonadati</taxon>
        <taxon>Bacteroidota</taxon>
        <taxon>Cytophagia</taxon>
        <taxon>Cytophagales</taxon>
        <taxon>Leadbetterellaceae</taxon>
        <taxon>Lacihabitans</taxon>
    </lineage>
</organism>
<dbReference type="EMBL" id="RJUF01000179">
    <property type="protein sequence ID" value="MCP9764982.1"/>
    <property type="molecule type" value="Genomic_DNA"/>
</dbReference>
<reference evidence="2 3" key="1">
    <citation type="submission" date="2018-11" db="EMBL/GenBank/DDBJ databases">
        <title>Novel bacteria species description.</title>
        <authorList>
            <person name="Han J.-H."/>
        </authorList>
    </citation>
    <scope>NUCLEOTIDE SEQUENCE [LARGE SCALE GENOMIC DNA]</scope>
    <source>
        <strain evidence="2 3">KCTC23259</strain>
    </source>
</reference>
<sequence>MKRILLLVGLVFSISQAYSQGCIAVRHMACASGRVNNGTSTMLDGQWQFTTGYRYLHSYKHFVGTEEQTHRVKEGTDVRNWSHSFDFGLSYAVNDRLNIAINMPYNDNSRSSLYEHYGNSVEANPERKRFFTYSRGIGDLRLTSTYWVLDPNTHVKGNFAVGLGVKAPTGDANVQGDFYKLDKNKKEYILSKAVDQSIQLGDSGWGASIEIQGYQSVFKNATVYYNGFYLFSPKGVNEQTGLSVPDQFAGRLGMNYNILPKKGVALSLGGRVEGLPAIDAIGSSEGSRRPGYIVSIEPGVVWMNSRHTVAVSTPYAIVRNRIKSWSDRQDPAGLRHGDAAFADYFVSATYSYRF</sequence>
<evidence type="ECO:0008006" key="4">
    <source>
        <dbReference type="Google" id="ProtNLM"/>
    </source>
</evidence>
<comment type="caution">
    <text evidence="2">The sequence shown here is derived from an EMBL/GenBank/DDBJ whole genome shotgun (WGS) entry which is preliminary data.</text>
</comment>
<evidence type="ECO:0000313" key="2">
    <source>
        <dbReference type="EMBL" id="MCP9764982.1"/>
    </source>
</evidence>